<gene>
    <name evidence="8" type="ORF">DWZ83_06105</name>
</gene>
<dbReference type="RefSeq" id="WP_118365594.1">
    <property type="nucleotide sequence ID" value="NZ_QRPK01000025.1"/>
</dbReference>
<keyword evidence="9" id="KW-1185">Reference proteome</keyword>
<feature type="transmembrane region" description="Helical" evidence="6">
    <location>
        <begin position="58"/>
        <end position="82"/>
    </location>
</feature>
<feature type="domain" description="ABC3 transporter permease C-terminal" evidence="7">
    <location>
        <begin position="65"/>
        <end position="178"/>
    </location>
</feature>
<dbReference type="Pfam" id="PF02687">
    <property type="entry name" value="FtsX"/>
    <property type="match status" value="1"/>
</dbReference>
<proteinExistence type="inferred from homology"/>
<comment type="subcellular location">
    <subcellularLocation>
        <location evidence="1 6">Cell membrane</location>
        <topology evidence="1 6">Multi-pass membrane protein</topology>
    </subcellularLocation>
</comment>
<evidence type="ECO:0000256" key="4">
    <source>
        <dbReference type="ARBA" id="ARBA00022989"/>
    </source>
</evidence>
<keyword evidence="3 6" id="KW-0812">Transmembrane</keyword>
<dbReference type="PANTHER" id="PTHR46795">
    <property type="entry name" value="ABC TRANSPORTER PERMEASE-RELATED-RELATED"/>
    <property type="match status" value="1"/>
</dbReference>
<dbReference type="PIRSF" id="PIRSF018968">
    <property type="entry name" value="ABC_permease_BceB"/>
    <property type="match status" value="1"/>
</dbReference>
<dbReference type="Proteomes" id="UP000284868">
    <property type="component" value="Unassembled WGS sequence"/>
</dbReference>
<evidence type="ECO:0000313" key="8">
    <source>
        <dbReference type="EMBL" id="RHM10837.1"/>
    </source>
</evidence>
<dbReference type="InterPro" id="IPR052536">
    <property type="entry name" value="ABC-4_Integral_Memb_Prot"/>
</dbReference>
<evidence type="ECO:0000259" key="7">
    <source>
        <dbReference type="Pfam" id="PF02687"/>
    </source>
</evidence>
<dbReference type="GO" id="GO:0005886">
    <property type="term" value="C:plasma membrane"/>
    <property type="evidence" value="ECO:0007669"/>
    <property type="project" value="UniProtKB-SubCell"/>
</dbReference>
<protein>
    <submittedName>
        <fullName evidence="8">ABC transporter permease</fullName>
    </submittedName>
</protein>
<dbReference type="GO" id="GO:0055085">
    <property type="term" value="P:transmembrane transport"/>
    <property type="evidence" value="ECO:0007669"/>
    <property type="project" value="UniProtKB-UniRule"/>
</dbReference>
<feature type="transmembrane region" description="Helical" evidence="6">
    <location>
        <begin position="286"/>
        <end position="311"/>
    </location>
</feature>
<reference evidence="8 9" key="1">
    <citation type="submission" date="2018-08" db="EMBL/GenBank/DDBJ databases">
        <title>A genome reference for cultivated species of the human gut microbiota.</title>
        <authorList>
            <person name="Zou Y."/>
            <person name="Xue W."/>
            <person name="Luo G."/>
        </authorList>
    </citation>
    <scope>NUCLEOTIDE SEQUENCE [LARGE SCALE GENOMIC DNA]</scope>
    <source>
        <strain evidence="8 9">AF35-6BH</strain>
    </source>
</reference>
<accession>A0A415PDP0</accession>
<evidence type="ECO:0000256" key="1">
    <source>
        <dbReference type="ARBA" id="ARBA00004651"/>
    </source>
</evidence>
<organism evidence="8 9">
    <name type="scientific">Amedibacillus dolichus</name>
    <dbReference type="NCBI Taxonomy" id="31971"/>
    <lineage>
        <taxon>Bacteria</taxon>
        <taxon>Bacillati</taxon>
        <taxon>Bacillota</taxon>
        <taxon>Erysipelotrichia</taxon>
        <taxon>Erysipelotrichales</taxon>
        <taxon>Erysipelotrichaceae</taxon>
        <taxon>Amedibacillus</taxon>
    </lineage>
</organism>
<dbReference type="OrthoDB" id="9781780at2"/>
<keyword evidence="4 6" id="KW-1133">Transmembrane helix</keyword>
<feature type="transmembrane region" description="Helical" evidence="6">
    <location>
        <begin position="147"/>
        <end position="172"/>
    </location>
</feature>
<dbReference type="AlphaFoldDB" id="A0A415PDP0"/>
<dbReference type="InterPro" id="IPR003838">
    <property type="entry name" value="ABC3_permease_C"/>
</dbReference>
<dbReference type="InterPro" id="IPR027022">
    <property type="entry name" value="ABC_permease_BceB-typ"/>
</dbReference>
<evidence type="ECO:0000313" key="9">
    <source>
        <dbReference type="Proteomes" id="UP000284868"/>
    </source>
</evidence>
<evidence type="ECO:0000256" key="6">
    <source>
        <dbReference type="PIRNR" id="PIRNR018968"/>
    </source>
</evidence>
<evidence type="ECO:0000256" key="2">
    <source>
        <dbReference type="ARBA" id="ARBA00022475"/>
    </source>
</evidence>
<name>A0A415PDP0_9FIRM</name>
<evidence type="ECO:0000256" key="3">
    <source>
        <dbReference type="ARBA" id="ARBA00022692"/>
    </source>
</evidence>
<feature type="transmembrane region" description="Helical" evidence="6">
    <location>
        <begin position="103"/>
        <end position="127"/>
    </location>
</feature>
<comment type="caution">
    <text evidence="8">The sequence shown here is derived from an EMBL/GenBank/DDBJ whole genome shotgun (WGS) entry which is preliminary data.</text>
</comment>
<feature type="transmembrane region" description="Helical" evidence="6">
    <location>
        <begin position="201"/>
        <end position="219"/>
    </location>
</feature>
<feature type="transmembrane region" description="Helical" evidence="6">
    <location>
        <begin position="532"/>
        <end position="559"/>
    </location>
</feature>
<dbReference type="PANTHER" id="PTHR46795:SF3">
    <property type="entry name" value="ABC TRANSPORTER PERMEASE"/>
    <property type="match status" value="1"/>
</dbReference>
<feature type="transmembrane region" description="Helical" evidence="6">
    <location>
        <begin position="629"/>
        <end position="652"/>
    </location>
</feature>
<feature type="transmembrane region" description="Helical" evidence="6">
    <location>
        <begin position="21"/>
        <end position="38"/>
    </location>
</feature>
<keyword evidence="5 6" id="KW-0472">Membrane</keyword>
<keyword evidence="2 6" id="KW-1003">Cell membrane</keyword>
<keyword evidence="6" id="KW-0813">Transport</keyword>
<dbReference type="EMBL" id="QRPK01000025">
    <property type="protein sequence ID" value="RHM10837.1"/>
    <property type="molecule type" value="Genomic_DNA"/>
</dbReference>
<feature type="transmembrane region" description="Helical" evidence="6">
    <location>
        <begin position="225"/>
        <end position="254"/>
    </location>
</feature>
<comment type="similarity">
    <text evidence="6">Belongs to the ABC-4 integral membrane protein family.</text>
</comment>
<feature type="transmembrane region" description="Helical" evidence="6">
    <location>
        <begin position="593"/>
        <end position="614"/>
    </location>
</feature>
<sequence>MNKLFYPRLAITNIKKNSKTYFPFLLTCIVTIALFYDICSLAGNSGLDSMPGSAEMRMMLMLGTYVVGFFAIIFLFYTNSFLMKRRKKEFGLFTILGMEKRHVAFIIAYETLITALISLVFGFLIGISLDKLLFMAIGKMFDADITLGFYISSSAMKSSLVLFGLIFLFMYLNSIRQIKLANPIELLHSTEYGEKEPKSKWIMTILGIVCLLIGYYISLTTQNPITAMILFFCAVILVIIGTYLLFTAGSVTLLKALKKNKRYFYQPTHFISVSGMVYRMKQNAAGLANICVLSTMVLVMISTTFCLWIGIDDLIKQRYPREVIAYTHANEEDIQTIRKVSNQLLKEKGLEKENVLDYRYVEFSGYQQGQFIKTDRNNTYANMTNDICTVLVTDLEDFNRNMNTHYTLDDNEILLYANRTVFEYDEFEVFDYKFKIKEQVEEFMGNGNSAANVASGYFIVVKDEAIVNDIYRLQKEVYGDYASNLYNYYGFDIDASDTAIEDYSHTLVKKLGNVGLEGYDVECRTISYAGFIALYGGFLFIGIFLSILFIMATILIIYYKQITEGYEDKERFEIMQKVGMDHKLVKKSINSQVLTVFFLPLVTAVIHLAFAFPIVSKLLSMLMLSDIELFIYCTVGCIGVFTIVYILIYSITAKSYYSIVKRD</sequence>
<evidence type="ECO:0000256" key="5">
    <source>
        <dbReference type="ARBA" id="ARBA00023136"/>
    </source>
</evidence>